<dbReference type="Proteomes" id="UP000051260">
    <property type="component" value="Unassembled WGS sequence"/>
</dbReference>
<dbReference type="Gene3D" id="3.30.10.10">
    <property type="entry name" value="Trypsin Inhibitor V, subunit A"/>
    <property type="match status" value="1"/>
</dbReference>
<dbReference type="STRING" id="1715692.RUE5091_03043"/>
<name>A0A0N7MA73_9RHOB</name>
<organism evidence="1 2">
    <name type="scientific">Ruegeria denitrificans</name>
    <dbReference type="NCBI Taxonomy" id="1715692"/>
    <lineage>
        <taxon>Bacteria</taxon>
        <taxon>Pseudomonadati</taxon>
        <taxon>Pseudomonadota</taxon>
        <taxon>Alphaproteobacteria</taxon>
        <taxon>Rhodobacterales</taxon>
        <taxon>Roseobacteraceae</taxon>
        <taxon>Ruegeria</taxon>
    </lineage>
</organism>
<keyword evidence="2" id="KW-1185">Reference proteome</keyword>
<protein>
    <submittedName>
        <fullName evidence="1">Peptidase inhibitor I78 family protein</fullName>
    </submittedName>
</protein>
<dbReference type="InterPro" id="IPR021719">
    <property type="entry name" value="Prot_inh_I78"/>
</dbReference>
<evidence type="ECO:0000313" key="1">
    <source>
        <dbReference type="EMBL" id="CUK08171.1"/>
    </source>
</evidence>
<evidence type="ECO:0000313" key="2">
    <source>
        <dbReference type="Proteomes" id="UP000051260"/>
    </source>
</evidence>
<gene>
    <name evidence="1" type="ORF">RUE5091_03043</name>
</gene>
<proteinExistence type="predicted"/>
<dbReference type="AlphaFoldDB" id="A0A0N7MA73"/>
<dbReference type="OrthoDB" id="8724542at2"/>
<sequence>MHRFIPILILLAACAETPPAPEDARLSPEAAPVDLAFCEGEQFTDSIGQPVSSILGLLPERARVLGPDELATQDYRIDRLNVFINDAGIIQRLTCG</sequence>
<dbReference type="EMBL" id="CYUD01000009">
    <property type="protein sequence ID" value="CUK08171.1"/>
    <property type="molecule type" value="Genomic_DNA"/>
</dbReference>
<accession>A0A0N7MA73</accession>
<dbReference type="Pfam" id="PF11720">
    <property type="entry name" value="Inhibitor_I78"/>
    <property type="match status" value="1"/>
</dbReference>
<dbReference type="RefSeq" id="WP_058282711.1">
    <property type="nucleotide sequence ID" value="NZ_CYUD01000009.1"/>
</dbReference>
<reference evidence="2" key="1">
    <citation type="submission" date="2015-09" db="EMBL/GenBank/DDBJ databases">
        <authorList>
            <person name="Rodrigo-Torres L."/>
            <person name="Arahal D.R."/>
        </authorList>
    </citation>
    <scope>NUCLEOTIDE SEQUENCE [LARGE SCALE GENOMIC DNA]</scope>
    <source>
        <strain evidence="2">CECT 5091</strain>
    </source>
</reference>